<dbReference type="Proteomes" id="UP000593567">
    <property type="component" value="Unassembled WGS sequence"/>
</dbReference>
<evidence type="ECO:0000256" key="1">
    <source>
        <dbReference type="SAM" id="Coils"/>
    </source>
</evidence>
<feature type="coiled-coil region" evidence="1">
    <location>
        <begin position="1"/>
        <end position="110"/>
    </location>
</feature>
<evidence type="ECO:0000313" key="3">
    <source>
        <dbReference type="Proteomes" id="UP000593567"/>
    </source>
</evidence>
<sequence>MAMLSQSVTDLKSALRDKERQLEEARQHLQLNADKFSKDVANLEQQMVNLQNIINSKDMEIESLKGDRLTKLEAELLEKDRQISSYVESYRQQENLIEELKAAAENGEDKPDCTSTPEVRYVELQAMCVGILRLDLFHTLLNME</sequence>
<dbReference type="AlphaFoldDB" id="A0A7J7JNN3"/>
<name>A0A7J7JNN3_BUGNE</name>
<keyword evidence="1" id="KW-0175">Coiled coil</keyword>
<accession>A0A7J7JNN3</accession>
<reference evidence="2" key="1">
    <citation type="submission" date="2020-06" db="EMBL/GenBank/DDBJ databases">
        <title>Draft genome of Bugula neritina, a colonial animal packing powerful symbionts and potential medicines.</title>
        <authorList>
            <person name="Rayko M."/>
        </authorList>
    </citation>
    <scope>NUCLEOTIDE SEQUENCE [LARGE SCALE GENOMIC DNA]</scope>
    <source>
        <strain evidence="2">Kwan_BN1</strain>
    </source>
</reference>
<dbReference type="EMBL" id="VXIV02002120">
    <property type="protein sequence ID" value="KAF6027214.1"/>
    <property type="molecule type" value="Genomic_DNA"/>
</dbReference>
<evidence type="ECO:0000313" key="2">
    <source>
        <dbReference type="EMBL" id="KAF6027214.1"/>
    </source>
</evidence>
<organism evidence="2 3">
    <name type="scientific">Bugula neritina</name>
    <name type="common">Brown bryozoan</name>
    <name type="synonym">Sertularia neritina</name>
    <dbReference type="NCBI Taxonomy" id="10212"/>
    <lineage>
        <taxon>Eukaryota</taxon>
        <taxon>Metazoa</taxon>
        <taxon>Spiralia</taxon>
        <taxon>Lophotrochozoa</taxon>
        <taxon>Bryozoa</taxon>
        <taxon>Gymnolaemata</taxon>
        <taxon>Cheilostomatida</taxon>
        <taxon>Flustrina</taxon>
        <taxon>Buguloidea</taxon>
        <taxon>Bugulidae</taxon>
        <taxon>Bugula</taxon>
    </lineage>
</organism>
<gene>
    <name evidence="2" type="ORF">EB796_014484</name>
</gene>
<keyword evidence="3" id="KW-1185">Reference proteome</keyword>
<proteinExistence type="predicted"/>
<protein>
    <submittedName>
        <fullName evidence="2">Uncharacterized protein</fullName>
    </submittedName>
</protein>
<comment type="caution">
    <text evidence="2">The sequence shown here is derived from an EMBL/GenBank/DDBJ whole genome shotgun (WGS) entry which is preliminary data.</text>
</comment>